<proteinExistence type="predicted"/>
<dbReference type="RefSeq" id="WP_115629336.1">
    <property type="nucleotide sequence ID" value="NZ_JANKIR010000006.1"/>
</dbReference>
<dbReference type="Gene3D" id="2.40.320.10">
    <property type="entry name" value="Hypothetical Protein Pfu-838710-001"/>
    <property type="match status" value="1"/>
</dbReference>
<organism evidence="1 2">
    <name type="scientific">Campylobacter upsaliensis</name>
    <dbReference type="NCBI Taxonomy" id="28080"/>
    <lineage>
        <taxon>Bacteria</taxon>
        <taxon>Pseudomonadati</taxon>
        <taxon>Campylobacterota</taxon>
        <taxon>Epsilonproteobacteria</taxon>
        <taxon>Campylobacterales</taxon>
        <taxon>Campylobacteraceae</taxon>
        <taxon>Campylobacter</taxon>
    </lineage>
</organism>
<evidence type="ECO:0000313" key="1">
    <source>
        <dbReference type="EMBL" id="SUX26328.1"/>
    </source>
</evidence>
<gene>
    <name evidence="1" type="ORF">NCTC12264_00550</name>
</gene>
<evidence type="ECO:0000313" key="2">
    <source>
        <dbReference type="Proteomes" id="UP000254161"/>
    </source>
</evidence>
<accession>A0A381EH39</accession>
<reference evidence="1 2" key="1">
    <citation type="submission" date="2018-06" db="EMBL/GenBank/DDBJ databases">
        <authorList>
            <consortium name="Pathogen Informatics"/>
            <person name="Doyle S."/>
        </authorList>
    </citation>
    <scope>NUCLEOTIDE SEQUENCE [LARGE SCALE GENOMIC DNA]</scope>
    <source>
        <strain evidence="1 2">NCTC12264</strain>
    </source>
</reference>
<dbReference type="AlphaFoldDB" id="A0A381EH39"/>
<name>A0A381EH39_CAMUP</name>
<dbReference type="EMBL" id="UFUZ01000001">
    <property type="protein sequence ID" value="SUX26328.1"/>
    <property type="molecule type" value="Genomic_DNA"/>
</dbReference>
<protein>
    <submittedName>
        <fullName evidence="1">Uncharacterized protein</fullName>
    </submittedName>
</protein>
<dbReference type="Proteomes" id="UP000254161">
    <property type="component" value="Unassembled WGS sequence"/>
</dbReference>
<sequence>MNNLFQRIFLLHSLDLNAMQMPKGVSITTFYTKISSKETLKFQSIDERYFLLRNNLREEISKKDFEKAKEKAILGTLSKKSYEFLEGDRKCLFQIYKEERLFVLKVLFKSEEEARQFKPDEKIRLLRELDGKFNSKNLILYKYKKAFFDLHTCFNIIEKNQNFTLNFPQSLYANDGFRVLLFYLLYSFKSQAKKGNDGVKLHFCILKICVFLKNAIELFDDKMAQKLLKGFEKLEEKLRQNLNKHFNIRPYRNLLSDFELFLREGEFYKSAKEEVFLKVFVARILRLKLIEFKRFYENFSYEKFRLKCLEIRIFLEHFSFLFREKNLQKLQNLFNEDIFIQFIKKREKILKLIQKTNKHLKIYKG</sequence>